<dbReference type="SUPFAM" id="SSF52317">
    <property type="entry name" value="Class I glutamine amidotransferase-like"/>
    <property type="match status" value="1"/>
</dbReference>
<keyword evidence="2" id="KW-0808">Transferase</keyword>
<proteinExistence type="predicted"/>
<accession>A0A7W5Z5Y6</accession>
<dbReference type="AlphaFoldDB" id="A0A7W5Z5Y6"/>
<dbReference type="InterPro" id="IPR044992">
    <property type="entry name" value="ChyE-like"/>
</dbReference>
<keyword evidence="2" id="KW-0315">Glutamine amidotransferase</keyword>
<comment type="caution">
    <text evidence="2">The sequence shown here is derived from an EMBL/GenBank/DDBJ whole genome shotgun (WGS) entry which is preliminary data.</text>
</comment>
<name>A0A7W5Z5Y6_9HYPH</name>
<evidence type="ECO:0000313" key="3">
    <source>
        <dbReference type="Proteomes" id="UP000537592"/>
    </source>
</evidence>
<dbReference type="Proteomes" id="UP000537592">
    <property type="component" value="Unassembled WGS sequence"/>
</dbReference>
<dbReference type="Gene3D" id="3.40.50.880">
    <property type="match status" value="1"/>
</dbReference>
<sequence>MTRPTLLFISQFANPGSYDRSKWRRVQGEDDETVPVGALLDAIGVTPHVEYRAVRAHEGELLPEDLGSIDAIILGGSFAFVSDGYEWQHEISRFLGAWRRTGKPLFGICGGHQLMTTVLGGRVERSPHGPEIGSLPVSRTEAGASHPLFDGFDDDSHFYFANSERVIELAPDDVVLGTRPNLPAAAVDHGGNWLSVQFHPEATCDRMATCWAELNPANAAHYRFVPGCERMVLNFARFAGLVSDAGNTDRE</sequence>
<dbReference type="PANTHER" id="PTHR42695">
    <property type="entry name" value="GLUTAMINE AMIDOTRANSFERASE YLR126C-RELATED"/>
    <property type="match status" value="1"/>
</dbReference>
<dbReference type="InterPro" id="IPR029062">
    <property type="entry name" value="Class_I_gatase-like"/>
</dbReference>
<keyword evidence="3" id="KW-1185">Reference proteome</keyword>
<dbReference type="InterPro" id="IPR017926">
    <property type="entry name" value="GATASE"/>
</dbReference>
<evidence type="ECO:0000259" key="1">
    <source>
        <dbReference type="Pfam" id="PF00117"/>
    </source>
</evidence>
<feature type="domain" description="Glutamine amidotransferase" evidence="1">
    <location>
        <begin position="65"/>
        <end position="206"/>
    </location>
</feature>
<dbReference type="PANTHER" id="PTHR42695:SF5">
    <property type="entry name" value="GLUTAMINE AMIDOTRANSFERASE YLR126C-RELATED"/>
    <property type="match status" value="1"/>
</dbReference>
<organism evidence="2 3">
    <name type="scientific">Pseudochelatococcus contaminans</name>
    <dbReference type="NCBI Taxonomy" id="1538103"/>
    <lineage>
        <taxon>Bacteria</taxon>
        <taxon>Pseudomonadati</taxon>
        <taxon>Pseudomonadota</taxon>
        <taxon>Alphaproteobacteria</taxon>
        <taxon>Hyphomicrobiales</taxon>
        <taxon>Chelatococcaceae</taxon>
        <taxon>Pseudochelatococcus</taxon>
    </lineage>
</organism>
<dbReference type="GO" id="GO:0005829">
    <property type="term" value="C:cytosol"/>
    <property type="evidence" value="ECO:0007669"/>
    <property type="project" value="TreeGrafter"/>
</dbReference>
<dbReference type="GO" id="GO:0016740">
    <property type="term" value="F:transferase activity"/>
    <property type="evidence" value="ECO:0007669"/>
    <property type="project" value="UniProtKB-KW"/>
</dbReference>
<dbReference type="PROSITE" id="PS51273">
    <property type="entry name" value="GATASE_TYPE_1"/>
    <property type="match status" value="1"/>
</dbReference>
<dbReference type="CDD" id="cd01741">
    <property type="entry name" value="GATase1_1"/>
    <property type="match status" value="1"/>
</dbReference>
<gene>
    <name evidence="2" type="ORF">FHS81_002853</name>
</gene>
<reference evidence="2 3" key="1">
    <citation type="submission" date="2020-08" db="EMBL/GenBank/DDBJ databases">
        <title>Genomic Encyclopedia of Type Strains, Phase IV (KMG-IV): sequencing the most valuable type-strain genomes for metagenomic binning, comparative biology and taxonomic classification.</title>
        <authorList>
            <person name="Goeker M."/>
        </authorList>
    </citation>
    <scope>NUCLEOTIDE SEQUENCE [LARGE SCALE GENOMIC DNA]</scope>
    <source>
        <strain evidence="2 3">DSM 28760</strain>
    </source>
</reference>
<dbReference type="Pfam" id="PF00117">
    <property type="entry name" value="GATase"/>
    <property type="match status" value="1"/>
</dbReference>
<protein>
    <submittedName>
        <fullName evidence="2">GMP synthase-like glutamine amidotransferase</fullName>
    </submittedName>
</protein>
<evidence type="ECO:0000313" key="2">
    <source>
        <dbReference type="EMBL" id="MBB3810747.1"/>
    </source>
</evidence>
<dbReference type="RefSeq" id="WP_183753999.1">
    <property type="nucleotide sequence ID" value="NZ_JACICC010000008.1"/>
</dbReference>
<dbReference type="EMBL" id="JACICC010000008">
    <property type="protein sequence ID" value="MBB3810747.1"/>
    <property type="molecule type" value="Genomic_DNA"/>
</dbReference>